<keyword evidence="2" id="KW-1185">Reference proteome</keyword>
<proteinExistence type="predicted"/>
<evidence type="ECO:0000313" key="1">
    <source>
        <dbReference type="EMBL" id="KAK9833414.1"/>
    </source>
</evidence>
<gene>
    <name evidence="1" type="ORF">WJX81_003230</name>
</gene>
<organism evidence="1 2">
    <name type="scientific">Elliptochloris bilobata</name>
    <dbReference type="NCBI Taxonomy" id="381761"/>
    <lineage>
        <taxon>Eukaryota</taxon>
        <taxon>Viridiplantae</taxon>
        <taxon>Chlorophyta</taxon>
        <taxon>core chlorophytes</taxon>
        <taxon>Trebouxiophyceae</taxon>
        <taxon>Trebouxiophyceae incertae sedis</taxon>
        <taxon>Elliptochloris clade</taxon>
        <taxon>Elliptochloris</taxon>
    </lineage>
</organism>
<protein>
    <submittedName>
        <fullName evidence="1">Uncharacterized protein</fullName>
    </submittedName>
</protein>
<evidence type="ECO:0000313" key="2">
    <source>
        <dbReference type="Proteomes" id="UP001445335"/>
    </source>
</evidence>
<accession>A0AAW1RIG3</accession>
<dbReference type="EMBL" id="JALJOU010000036">
    <property type="protein sequence ID" value="KAK9833414.1"/>
    <property type="molecule type" value="Genomic_DNA"/>
</dbReference>
<reference evidence="1 2" key="1">
    <citation type="journal article" date="2024" name="Nat. Commun.">
        <title>Phylogenomics reveals the evolutionary origins of lichenization in chlorophyte algae.</title>
        <authorList>
            <person name="Puginier C."/>
            <person name="Libourel C."/>
            <person name="Otte J."/>
            <person name="Skaloud P."/>
            <person name="Haon M."/>
            <person name="Grisel S."/>
            <person name="Petersen M."/>
            <person name="Berrin J.G."/>
            <person name="Delaux P.M."/>
            <person name="Dal Grande F."/>
            <person name="Keller J."/>
        </authorList>
    </citation>
    <scope>NUCLEOTIDE SEQUENCE [LARGE SCALE GENOMIC DNA]</scope>
    <source>
        <strain evidence="1 2">SAG 245.80</strain>
    </source>
</reference>
<comment type="caution">
    <text evidence="1">The sequence shown here is derived from an EMBL/GenBank/DDBJ whole genome shotgun (WGS) entry which is preliminary data.</text>
</comment>
<name>A0AAW1RIG3_9CHLO</name>
<dbReference type="AlphaFoldDB" id="A0AAW1RIG3"/>
<dbReference type="Proteomes" id="UP001445335">
    <property type="component" value="Unassembled WGS sequence"/>
</dbReference>
<sequence length="137" mass="14855">MEVVQCSVCGAEGQHVRVKQVAWAGVEFVDLIDAPILSCPLCNKSFAAHPLPAGCFPGTPVESSDVATERRPSSELLLWVDIARMEEVLESLGNSKAQVEELLQRRAQYEAGQSLVMGWKASYAQLSLAVHKAKSDS</sequence>